<feature type="transmembrane region" description="Helical" evidence="1">
    <location>
        <begin position="91"/>
        <end position="117"/>
    </location>
</feature>
<gene>
    <name evidence="2" type="ORF">KBO27_02590</name>
</gene>
<dbReference type="RefSeq" id="WP_210968356.1">
    <property type="nucleotide sequence ID" value="NZ_JAGPXE010000001.1"/>
</dbReference>
<keyword evidence="1" id="KW-0472">Membrane</keyword>
<evidence type="ECO:0000313" key="2">
    <source>
        <dbReference type="EMBL" id="MBQ0922818.1"/>
    </source>
</evidence>
<keyword evidence="1" id="KW-1133">Transmembrane helix</keyword>
<evidence type="ECO:0008006" key="4">
    <source>
        <dbReference type="Google" id="ProtNLM"/>
    </source>
</evidence>
<keyword evidence="1" id="KW-0812">Transmembrane</keyword>
<protein>
    <recommendedName>
        <fullName evidence="4">Zinc ribbon domain-containing protein</fullName>
    </recommendedName>
</protein>
<evidence type="ECO:0000256" key="1">
    <source>
        <dbReference type="SAM" id="Phobius"/>
    </source>
</evidence>
<name>A0ABS5D993_9PSEU</name>
<evidence type="ECO:0000313" key="3">
    <source>
        <dbReference type="Proteomes" id="UP000674084"/>
    </source>
</evidence>
<reference evidence="2 3" key="1">
    <citation type="submission" date="2021-04" db="EMBL/GenBank/DDBJ databases">
        <title>Whole-genome sequencing of Saccharopolyspora endophytica KCTC 19397.</title>
        <authorList>
            <person name="Ay H."/>
            <person name="Saygin H."/>
            <person name="Sahin N."/>
        </authorList>
    </citation>
    <scope>NUCLEOTIDE SEQUENCE [LARGE SCALE GENOMIC DNA]</scope>
    <source>
        <strain evidence="2 3">KCTC 19397</strain>
    </source>
</reference>
<proteinExistence type="predicted"/>
<organism evidence="2 3">
    <name type="scientific">Saccharopolyspora endophytica</name>
    <dbReference type="NCBI Taxonomy" id="543886"/>
    <lineage>
        <taxon>Bacteria</taxon>
        <taxon>Bacillati</taxon>
        <taxon>Actinomycetota</taxon>
        <taxon>Actinomycetes</taxon>
        <taxon>Pseudonocardiales</taxon>
        <taxon>Pseudonocardiaceae</taxon>
        <taxon>Saccharopolyspora</taxon>
    </lineage>
</organism>
<keyword evidence="3" id="KW-1185">Reference proteome</keyword>
<dbReference type="EMBL" id="JAGPXE010000001">
    <property type="protein sequence ID" value="MBQ0922818.1"/>
    <property type="molecule type" value="Genomic_DNA"/>
</dbReference>
<sequence>MGPGISRSTGLNGWFLTFVSAARAGQGLRSQVAESTSHTPIEELLQEGFAMRFPRFRFFTWFILVINAIFLIWIITGIANRPDPTDTAANVGTAIGVGLIIGLWVAADVILGILWLITKPRTRDCPACGRSVKRGQMECKGCGYDFAQAARSAREAQSPAAAPRTDNPREP</sequence>
<feature type="transmembrane region" description="Helical" evidence="1">
    <location>
        <begin position="58"/>
        <end position="79"/>
    </location>
</feature>
<comment type="caution">
    <text evidence="2">The sequence shown here is derived from an EMBL/GenBank/DDBJ whole genome shotgun (WGS) entry which is preliminary data.</text>
</comment>
<accession>A0ABS5D993</accession>
<dbReference type="Proteomes" id="UP000674084">
    <property type="component" value="Unassembled WGS sequence"/>
</dbReference>